<dbReference type="FunFam" id="3.40.50.720:FF:000053">
    <property type="entry name" value="Quinone oxidoreductase 1"/>
    <property type="match status" value="1"/>
</dbReference>
<dbReference type="InterPro" id="IPR020843">
    <property type="entry name" value="ER"/>
</dbReference>
<dbReference type="EMBL" id="JACCCW010000002">
    <property type="protein sequence ID" value="NYF80911.1"/>
    <property type="molecule type" value="Genomic_DNA"/>
</dbReference>
<dbReference type="InterPro" id="IPR011032">
    <property type="entry name" value="GroES-like_sf"/>
</dbReference>
<dbReference type="AlphaFoldDB" id="A0A7Y9PJC2"/>
<dbReference type="GO" id="GO:0003960">
    <property type="term" value="F:quinone reductase (NADPH) activity"/>
    <property type="evidence" value="ECO:0007669"/>
    <property type="project" value="UniProtKB-EC"/>
</dbReference>
<gene>
    <name evidence="4" type="ORF">HDF17_003231</name>
</gene>
<feature type="domain" description="Enoyl reductase (ER)" evidence="3">
    <location>
        <begin position="10"/>
        <end position="318"/>
    </location>
</feature>
<dbReference type="CDD" id="cd05286">
    <property type="entry name" value="QOR2"/>
    <property type="match status" value="1"/>
</dbReference>
<dbReference type="SMART" id="SM00829">
    <property type="entry name" value="PKS_ER"/>
    <property type="match status" value="1"/>
</dbReference>
<accession>A0A7Y9PJC2</accession>
<keyword evidence="2 4" id="KW-0560">Oxidoreductase</keyword>
<comment type="caution">
    <text evidence="4">The sequence shown here is derived from an EMBL/GenBank/DDBJ whole genome shotgun (WGS) entry which is preliminary data.</text>
</comment>
<evidence type="ECO:0000256" key="1">
    <source>
        <dbReference type="ARBA" id="ARBA00022857"/>
    </source>
</evidence>
<dbReference type="Gene3D" id="3.40.50.720">
    <property type="entry name" value="NAD(P)-binding Rossmann-like Domain"/>
    <property type="match status" value="1"/>
</dbReference>
<dbReference type="InterPro" id="IPR013149">
    <property type="entry name" value="ADH-like_C"/>
</dbReference>
<dbReference type="SUPFAM" id="SSF51735">
    <property type="entry name" value="NAD(P)-binding Rossmann-fold domains"/>
    <property type="match status" value="1"/>
</dbReference>
<dbReference type="GO" id="GO:0070402">
    <property type="term" value="F:NADPH binding"/>
    <property type="evidence" value="ECO:0007669"/>
    <property type="project" value="TreeGrafter"/>
</dbReference>
<dbReference type="InterPro" id="IPR047618">
    <property type="entry name" value="QOR-like"/>
</dbReference>
<dbReference type="PANTHER" id="PTHR48106">
    <property type="entry name" value="QUINONE OXIDOREDUCTASE PIG3-RELATED"/>
    <property type="match status" value="1"/>
</dbReference>
<dbReference type="SUPFAM" id="SSF50129">
    <property type="entry name" value="GroES-like"/>
    <property type="match status" value="1"/>
</dbReference>
<dbReference type="Proteomes" id="UP000589520">
    <property type="component" value="Unassembled WGS sequence"/>
</dbReference>
<keyword evidence="1" id="KW-0521">NADP</keyword>
<dbReference type="GO" id="GO:0035925">
    <property type="term" value="F:mRNA 3'-UTR AU-rich region binding"/>
    <property type="evidence" value="ECO:0007669"/>
    <property type="project" value="TreeGrafter"/>
</dbReference>
<evidence type="ECO:0000259" key="3">
    <source>
        <dbReference type="SMART" id="SM00829"/>
    </source>
</evidence>
<dbReference type="RefSeq" id="WP_179492639.1">
    <property type="nucleotide sequence ID" value="NZ_JACCCW010000002.1"/>
</dbReference>
<sequence length="320" mass="33883">MRAIQITATGGPEVLVPHDLPQPVPSAGQALVRIEASGVNFIDVYLREGRYPSPLPFIPGQEAAGTVVAVGEGVTLVSVGDRVAWCNVPGTYAEFAAVPADRLVALPEGVSVEQGAAAMLQGITAHYLAYATYPIQKGDEVLIHAGAGGVGLLLTQMAHSLGARVFTTVSTEEKAALSREAGADVVINYTTHDFAVEIKKQSEGLHVVYDSVGKTTFEQSLSVLRRRGMMALYGASSGAVPPFDLIRLSTLGSLFVTRPTAKDYVVTRAELLQRAGDVLRSVADGTLKLRIAHTYPLAEAAQAHRDLEARKTTGKVLLTL</sequence>
<name>A0A7Y9PJC2_9BACT</name>
<protein>
    <submittedName>
        <fullName evidence="4">NADPH2:quinone reductase</fullName>
        <ecNumber evidence="4">1.6.5.5</ecNumber>
    </submittedName>
</protein>
<dbReference type="GO" id="GO:0005829">
    <property type="term" value="C:cytosol"/>
    <property type="evidence" value="ECO:0007669"/>
    <property type="project" value="TreeGrafter"/>
</dbReference>
<evidence type="ECO:0000313" key="4">
    <source>
        <dbReference type="EMBL" id="NYF80911.1"/>
    </source>
</evidence>
<dbReference type="InterPro" id="IPR013154">
    <property type="entry name" value="ADH-like_N"/>
</dbReference>
<evidence type="ECO:0000313" key="5">
    <source>
        <dbReference type="Proteomes" id="UP000589520"/>
    </source>
</evidence>
<dbReference type="PANTHER" id="PTHR48106:SF13">
    <property type="entry name" value="QUINONE OXIDOREDUCTASE-RELATED"/>
    <property type="match status" value="1"/>
</dbReference>
<evidence type="ECO:0000256" key="2">
    <source>
        <dbReference type="ARBA" id="ARBA00023002"/>
    </source>
</evidence>
<dbReference type="Pfam" id="PF00107">
    <property type="entry name" value="ADH_zinc_N"/>
    <property type="match status" value="1"/>
</dbReference>
<dbReference type="InterPro" id="IPR036291">
    <property type="entry name" value="NAD(P)-bd_dom_sf"/>
</dbReference>
<dbReference type="Pfam" id="PF08240">
    <property type="entry name" value="ADH_N"/>
    <property type="match status" value="1"/>
</dbReference>
<keyword evidence="5" id="KW-1185">Reference proteome</keyword>
<dbReference type="Gene3D" id="3.90.180.10">
    <property type="entry name" value="Medium-chain alcohol dehydrogenases, catalytic domain"/>
    <property type="match status" value="1"/>
</dbReference>
<dbReference type="EC" id="1.6.5.5" evidence="4"/>
<reference evidence="4 5" key="1">
    <citation type="submission" date="2020-07" db="EMBL/GenBank/DDBJ databases">
        <title>Genomic Encyclopedia of Type Strains, Phase IV (KMG-V): Genome sequencing to study the core and pangenomes of soil and plant-associated prokaryotes.</title>
        <authorList>
            <person name="Whitman W."/>
        </authorList>
    </citation>
    <scope>NUCLEOTIDE SEQUENCE [LARGE SCALE GENOMIC DNA]</scope>
    <source>
        <strain evidence="4 5">X4EP2</strain>
    </source>
</reference>
<organism evidence="4 5">
    <name type="scientific">Granulicella arctica</name>
    <dbReference type="NCBI Taxonomy" id="940613"/>
    <lineage>
        <taxon>Bacteria</taxon>
        <taxon>Pseudomonadati</taxon>
        <taxon>Acidobacteriota</taxon>
        <taxon>Terriglobia</taxon>
        <taxon>Terriglobales</taxon>
        <taxon>Acidobacteriaceae</taxon>
        <taxon>Granulicella</taxon>
    </lineage>
</organism>
<proteinExistence type="predicted"/>